<name>A0A8X7QVY2_BRACI</name>
<gene>
    <name evidence="1" type="ORF">Bca52824_059123</name>
</gene>
<evidence type="ECO:0000313" key="2">
    <source>
        <dbReference type="Proteomes" id="UP000886595"/>
    </source>
</evidence>
<protein>
    <submittedName>
        <fullName evidence="1">Uncharacterized protein</fullName>
    </submittedName>
</protein>
<dbReference type="PANTHER" id="PTHR23273:SF138">
    <property type="entry name" value="REPLICATION FACTOR A C-TERMINAL DOMAIN-CONTAINING PROTEIN"/>
    <property type="match status" value="1"/>
</dbReference>
<proteinExistence type="predicted"/>
<dbReference type="GO" id="GO:0043047">
    <property type="term" value="F:single-stranded telomeric DNA binding"/>
    <property type="evidence" value="ECO:0007669"/>
    <property type="project" value="TreeGrafter"/>
</dbReference>
<dbReference type="AlphaFoldDB" id="A0A8X7QVY2"/>
<keyword evidence="2" id="KW-1185">Reference proteome</keyword>
<dbReference type="GO" id="GO:0006289">
    <property type="term" value="P:nucleotide-excision repair"/>
    <property type="evidence" value="ECO:0007669"/>
    <property type="project" value="TreeGrafter"/>
</dbReference>
<sequence>MKHVPFDPVKVCELHPQGVVLIRFKDHKDAQKCIDAMNGMQREIHASLDGGSVNHAAVRDFDSEAEWNAFSKILIGLDMLLMDEEGTVIQGFIPPSRINTYLRHMIPGSTYRLNNVFGSKTKNVYRVADPDVTIAFSWNSVLSVLKDSPIRFPEDRFRFHGYEQFEAACDLRGDLYGALSLSSLSSSRVFFDMDVQPTREYLAWLESNSKVANRVNAEIVTKAETATIGELLSYMKQEEAKANDGAGDGHVVPVPQALIDTIGQTRTFVIKISNHNLEGKTQALTVTKVFPLEVPALGCDLDDSVVIPPTAVTLEIGNREEGSSVVNEEHADEGKEVLI</sequence>
<dbReference type="GO" id="GO:0000724">
    <property type="term" value="P:double-strand break repair via homologous recombination"/>
    <property type="evidence" value="ECO:0007669"/>
    <property type="project" value="TreeGrafter"/>
</dbReference>
<organism evidence="1 2">
    <name type="scientific">Brassica carinata</name>
    <name type="common">Ethiopian mustard</name>
    <name type="synonym">Abyssinian cabbage</name>
    <dbReference type="NCBI Taxonomy" id="52824"/>
    <lineage>
        <taxon>Eukaryota</taxon>
        <taxon>Viridiplantae</taxon>
        <taxon>Streptophyta</taxon>
        <taxon>Embryophyta</taxon>
        <taxon>Tracheophyta</taxon>
        <taxon>Spermatophyta</taxon>
        <taxon>Magnoliopsida</taxon>
        <taxon>eudicotyledons</taxon>
        <taxon>Gunneridae</taxon>
        <taxon>Pentapetalae</taxon>
        <taxon>rosids</taxon>
        <taxon>malvids</taxon>
        <taxon>Brassicales</taxon>
        <taxon>Brassicaceae</taxon>
        <taxon>Brassiceae</taxon>
        <taxon>Brassica</taxon>
    </lineage>
</organism>
<evidence type="ECO:0000313" key="1">
    <source>
        <dbReference type="EMBL" id="KAG2276568.1"/>
    </source>
</evidence>
<dbReference type="SUPFAM" id="SSF54928">
    <property type="entry name" value="RNA-binding domain, RBD"/>
    <property type="match status" value="1"/>
</dbReference>
<dbReference type="GO" id="GO:0003684">
    <property type="term" value="F:damaged DNA binding"/>
    <property type="evidence" value="ECO:0007669"/>
    <property type="project" value="TreeGrafter"/>
</dbReference>
<dbReference type="Gene3D" id="3.30.70.330">
    <property type="match status" value="1"/>
</dbReference>
<dbReference type="GO" id="GO:0007004">
    <property type="term" value="P:telomere maintenance via telomerase"/>
    <property type="evidence" value="ECO:0007669"/>
    <property type="project" value="TreeGrafter"/>
</dbReference>
<dbReference type="InterPro" id="IPR012677">
    <property type="entry name" value="Nucleotide-bd_a/b_plait_sf"/>
</dbReference>
<dbReference type="OrthoDB" id="10258585at2759"/>
<accession>A0A8X7QVY2</accession>
<dbReference type="InterPro" id="IPR035979">
    <property type="entry name" value="RBD_domain_sf"/>
</dbReference>
<dbReference type="CDD" id="cd04480">
    <property type="entry name" value="RPA1_DBD_A_like"/>
    <property type="match status" value="1"/>
</dbReference>
<dbReference type="Proteomes" id="UP000886595">
    <property type="component" value="Unassembled WGS sequence"/>
</dbReference>
<comment type="caution">
    <text evidence="1">The sequence shown here is derived from an EMBL/GenBank/DDBJ whole genome shotgun (WGS) entry which is preliminary data.</text>
</comment>
<dbReference type="GO" id="GO:0005662">
    <property type="term" value="C:DNA replication factor A complex"/>
    <property type="evidence" value="ECO:0007669"/>
    <property type="project" value="TreeGrafter"/>
</dbReference>
<dbReference type="GO" id="GO:0051321">
    <property type="term" value="P:meiotic cell cycle"/>
    <property type="evidence" value="ECO:0007669"/>
    <property type="project" value="TreeGrafter"/>
</dbReference>
<dbReference type="PANTHER" id="PTHR23273">
    <property type="entry name" value="REPLICATION FACTOR A 1, RFA1"/>
    <property type="match status" value="1"/>
</dbReference>
<dbReference type="EMBL" id="JAAMPC010000012">
    <property type="protein sequence ID" value="KAG2276568.1"/>
    <property type="molecule type" value="Genomic_DNA"/>
</dbReference>
<reference evidence="1 2" key="1">
    <citation type="submission" date="2020-02" db="EMBL/GenBank/DDBJ databases">
        <authorList>
            <person name="Ma Q."/>
            <person name="Huang Y."/>
            <person name="Song X."/>
            <person name="Pei D."/>
        </authorList>
    </citation>
    <scope>NUCLEOTIDE SEQUENCE [LARGE SCALE GENOMIC DNA]</scope>
    <source>
        <strain evidence="1">Sxm20200214</strain>
        <tissue evidence="1">Leaf</tissue>
    </source>
</reference>